<dbReference type="GO" id="GO:0016491">
    <property type="term" value="F:oxidoreductase activity"/>
    <property type="evidence" value="ECO:0007669"/>
    <property type="project" value="TreeGrafter"/>
</dbReference>
<dbReference type="SUPFAM" id="SSF51735">
    <property type="entry name" value="NAD(P)-binding Rossmann-fold domains"/>
    <property type="match status" value="1"/>
</dbReference>
<dbReference type="PANTHER" id="PTHR42840">
    <property type="entry name" value="NAD(P)-BINDING ROSSMANN-FOLD SUPERFAMILY PROTEIN-RELATED"/>
    <property type="match status" value="1"/>
</dbReference>
<dbReference type="InterPro" id="IPR036291">
    <property type="entry name" value="NAD(P)-bd_dom_sf"/>
</dbReference>
<dbReference type="Proteomes" id="UP000318582">
    <property type="component" value="Unassembled WGS sequence"/>
</dbReference>
<gene>
    <name evidence="4" type="ORF">PhCBS80983_g01824</name>
</gene>
<dbReference type="Gene3D" id="3.40.50.720">
    <property type="entry name" value="NAD(P)-binding Rossmann-like Domain"/>
    <property type="match status" value="1"/>
</dbReference>
<dbReference type="GO" id="GO:0005737">
    <property type="term" value="C:cytoplasm"/>
    <property type="evidence" value="ECO:0007669"/>
    <property type="project" value="TreeGrafter"/>
</dbReference>
<accession>A0A507EAP6</accession>
<comment type="similarity">
    <text evidence="1">Belongs to the Gfo/Idh/MocA family.</text>
</comment>
<dbReference type="GO" id="GO:0000166">
    <property type="term" value="F:nucleotide binding"/>
    <property type="evidence" value="ECO:0007669"/>
    <property type="project" value="InterPro"/>
</dbReference>
<dbReference type="AlphaFoldDB" id="A0A507EAP6"/>
<dbReference type="Pfam" id="PF22725">
    <property type="entry name" value="GFO_IDH_MocA_C3"/>
    <property type="match status" value="1"/>
</dbReference>
<reference evidence="4 5" key="1">
    <citation type="journal article" date="2019" name="Sci. Rep.">
        <title>Comparative genomics of chytrid fungi reveal insights into the obligate biotrophic and pathogenic lifestyle of Synchytrium endobioticum.</title>
        <authorList>
            <person name="van de Vossenberg B.T.L.H."/>
            <person name="Warris S."/>
            <person name="Nguyen H.D.T."/>
            <person name="van Gent-Pelzer M.P.E."/>
            <person name="Joly D.L."/>
            <person name="van de Geest H.C."/>
            <person name="Bonants P.J.M."/>
            <person name="Smith D.S."/>
            <person name="Levesque C.A."/>
            <person name="van der Lee T.A.J."/>
        </authorList>
    </citation>
    <scope>NUCLEOTIDE SEQUENCE [LARGE SCALE GENOMIC DNA]</scope>
    <source>
        <strain evidence="4 5">CBS 809.83</strain>
    </source>
</reference>
<sequence>MSQVPKLPIRVAILGAGIFAKKSHLPTILGHPSLFKLTGVYSRSKKSAQDTCDAVPSSYGPVQVYSDDSGAGSTLNDLLARDDLDAVVMCLPVGVQERIVKLAVENGKHVLSEKPVSGSGKEADKLMSWYAAAVTRGSGVTWLVAENWRAEAATLYAADLVRGVGKGVRTFSMQCWLETRPDNAYVATGWRVGAGSVLPGGFLLDGGVHWLAMLRAVVGDVRTAAAFSSLCLPYCAPVDTVSGILALEKSPAAGTVNICFAASGRPFDIVLTVICVAGTVAIRVGTGGDPKGARRFEVEWTPEGGEGGNKREFPFAGIDAEFQEFARSVAGVDALPGVTKSDFASPDLSPAQAAKDVRTVEALLKSADQNGVPVNV</sequence>
<protein>
    <submittedName>
        <fullName evidence="4">Uncharacterized protein</fullName>
    </submittedName>
</protein>
<keyword evidence="5" id="KW-1185">Reference proteome</keyword>
<evidence type="ECO:0000256" key="1">
    <source>
        <dbReference type="ARBA" id="ARBA00010928"/>
    </source>
</evidence>
<dbReference type="SUPFAM" id="SSF55347">
    <property type="entry name" value="Glyceraldehyde-3-phosphate dehydrogenase-like, C-terminal domain"/>
    <property type="match status" value="1"/>
</dbReference>
<comment type="caution">
    <text evidence="4">The sequence shown here is derived from an EMBL/GenBank/DDBJ whole genome shotgun (WGS) entry which is preliminary data.</text>
</comment>
<name>A0A507EAP6_9FUNG</name>
<evidence type="ECO:0000313" key="4">
    <source>
        <dbReference type="EMBL" id="TPX60365.1"/>
    </source>
</evidence>
<dbReference type="InterPro" id="IPR000683">
    <property type="entry name" value="Gfo/Idh/MocA-like_OxRdtase_N"/>
</dbReference>
<evidence type="ECO:0000313" key="5">
    <source>
        <dbReference type="Proteomes" id="UP000318582"/>
    </source>
</evidence>
<proteinExistence type="inferred from homology"/>
<dbReference type="Pfam" id="PF01408">
    <property type="entry name" value="GFO_IDH_MocA"/>
    <property type="match status" value="1"/>
</dbReference>
<feature type="domain" description="GFO/IDH/MocA-like oxidoreductase" evidence="3">
    <location>
        <begin position="182"/>
        <end position="280"/>
    </location>
</feature>
<dbReference type="Gene3D" id="3.30.360.10">
    <property type="entry name" value="Dihydrodipicolinate Reductase, domain 2"/>
    <property type="match status" value="1"/>
</dbReference>
<dbReference type="STRING" id="109895.A0A507EAP6"/>
<dbReference type="PANTHER" id="PTHR42840:SF5">
    <property type="entry name" value="NAD(P)-BINDING ROSSMANN-FOLD SUPERFAMILY PROTEIN"/>
    <property type="match status" value="1"/>
</dbReference>
<evidence type="ECO:0000259" key="2">
    <source>
        <dbReference type="Pfam" id="PF01408"/>
    </source>
</evidence>
<dbReference type="EMBL" id="QEAQ01000015">
    <property type="protein sequence ID" value="TPX60365.1"/>
    <property type="molecule type" value="Genomic_DNA"/>
</dbReference>
<dbReference type="InterPro" id="IPR055170">
    <property type="entry name" value="GFO_IDH_MocA-like_dom"/>
</dbReference>
<organism evidence="4 5">
    <name type="scientific">Powellomyces hirtus</name>
    <dbReference type="NCBI Taxonomy" id="109895"/>
    <lineage>
        <taxon>Eukaryota</taxon>
        <taxon>Fungi</taxon>
        <taxon>Fungi incertae sedis</taxon>
        <taxon>Chytridiomycota</taxon>
        <taxon>Chytridiomycota incertae sedis</taxon>
        <taxon>Chytridiomycetes</taxon>
        <taxon>Spizellomycetales</taxon>
        <taxon>Powellomycetaceae</taxon>
        <taxon>Powellomyces</taxon>
    </lineage>
</organism>
<dbReference type="GO" id="GO:0006740">
    <property type="term" value="P:NADPH regeneration"/>
    <property type="evidence" value="ECO:0007669"/>
    <property type="project" value="TreeGrafter"/>
</dbReference>
<feature type="domain" description="Gfo/Idh/MocA-like oxidoreductase N-terminal" evidence="2">
    <location>
        <begin position="9"/>
        <end position="127"/>
    </location>
</feature>
<evidence type="ECO:0000259" key="3">
    <source>
        <dbReference type="Pfam" id="PF22725"/>
    </source>
</evidence>